<dbReference type="InterPro" id="IPR015797">
    <property type="entry name" value="NUDIX_hydrolase-like_dom_sf"/>
</dbReference>
<dbReference type="Pfam" id="PF00293">
    <property type="entry name" value="NUDIX"/>
    <property type="match status" value="1"/>
</dbReference>
<dbReference type="GO" id="GO:0005829">
    <property type="term" value="C:cytosol"/>
    <property type="evidence" value="ECO:0007669"/>
    <property type="project" value="TreeGrafter"/>
</dbReference>
<dbReference type="AlphaFoldDB" id="A0A212LD99"/>
<protein>
    <recommendedName>
        <fullName evidence="4">GDP-mannose pyrophosphatase</fullName>
    </recommendedName>
    <alternativeName>
        <fullName evidence="6">GDP-mannose hydrolase</fullName>
    </alternativeName>
    <alternativeName>
        <fullName evidence="7">GDPMK</fullName>
    </alternativeName>
</protein>
<sequence>MRPKLLDNKGLEHVGEPEFAEHAPAMMDIRSVGSRVVYENRWMRVREDAVERPDGSRGLYGVVEKPDFVAIAAVDRPRRLIHLVEQYRYPVAGRYWELPQGSWETRPDVPPEEVARAELSEETGIVAKKMTRVGDLFLAYGYSSQRYHIFLAEDLEQGAAALEAEEADLVSRAFPLAEVEAMIADGTIRDATTVAAFGLIRLKGLL</sequence>
<gene>
    <name evidence="9" type="ORF">KL86PLE_20173</name>
</gene>
<dbReference type="EMBL" id="FMJD01000006">
    <property type="protein sequence ID" value="SCM75505.1"/>
    <property type="molecule type" value="Genomic_DNA"/>
</dbReference>
<feature type="domain" description="Nudix hydrolase" evidence="8">
    <location>
        <begin position="64"/>
        <end position="196"/>
    </location>
</feature>
<name>A0A212LD99_9HYPH</name>
<evidence type="ECO:0000256" key="3">
    <source>
        <dbReference type="ARBA" id="ARBA00007275"/>
    </source>
</evidence>
<dbReference type="PANTHER" id="PTHR11839">
    <property type="entry name" value="UDP/ADP-SUGAR PYROPHOSPHATASE"/>
    <property type="match status" value="1"/>
</dbReference>
<dbReference type="CDD" id="cd24161">
    <property type="entry name" value="NUDIX_ADPRase_Ndx2"/>
    <property type="match status" value="1"/>
</dbReference>
<evidence type="ECO:0000256" key="2">
    <source>
        <dbReference type="ARBA" id="ARBA00001946"/>
    </source>
</evidence>
<dbReference type="GO" id="GO:0006753">
    <property type="term" value="P:nucleoside phosphate metabolic process"/>
    <property type="evidence" value="ECO:0007669"/>
    <property type="project" value="TreeGrafter"/>
</dbReference>
<comment type="cofactor">
    <cofactor evidence="2">
        <name>Mg(2+)</name>
        <dbReference type="ChEBI" id="CHEBI:18420"/>
    </cofactor>
</comment>
<dbReference type="GO" id="GO:0016787">
    <property type="term" value="F:hydrolase activity"/>
    <property type="evidence" value="ECO:0007669"/>
    <property type="project" value="UniProtKB-KW"/>
</dbReference>
<comment type="similarity">
    <text evidence="3">Belongs to the Nudix hydrolase family. NudK subfamily.</text>
</comment>
<evidence type="ECO:0000256" key="4">
    <source>
        <dbReference type="ARBA" id="ARBA00016377"/>
    </source>
</evidence>
<evidence type="ECO:0000256" key="7">
    <source>
        <dbReference type="ARBA" id="ARBA00032272"/>
    </source>
</evidence>
<reference evidence="9" key="1">
    <citation type="submission" date="2016-08" db="EMBL/GenBank/DDBJ databases">
        <authorList>
            <person name="Seilhamer J.J."/>
        </authorList>
    </citation>
    <scope>NUCLEOTIDE SEQUENCE</scope>
    <source>
        <strain evidence="9">86</strain>
    </source>
</reference>
<dbReference type="Gene3D" id="3.90.79.10">
    <property type="entry name" value="Nucleoside Triphosphate Pyrophosphohydrolase"/>
    <property type="match status" value="1"/>
</dbReference>
<accession>A0A212LD99</accession>
<evidence type="ECO:0000259" key="8">
    <source>
        <dbReference type="PROSITE" id="PS51462"/>
    </source>
</evidence>
<dbReference type="PROSITE" id="PS51462">
    <property type="entry name" value="NUDIX"/>
    <property type="match status" value="1"/>
</dbReference>
<evidence type="ECO:0000256" key="1">
    <source>
        <dbReference type="ARBA" id="ARBA00000847"/>
    </source>
</evidence>
<evidence type="ECO:0000313" key="9">
    <source>
        <dbReference type="EMBL" id="SCM75505.1"/>
    </source>
</evidence>
<proteinExistence type="inferred from homology"/>
<evidence type="ECO:0000256" key="5">
    <source>
        <dbReference type="ARBA" id="ARBA00022801"/>
    </source>
</evidence>
<keyword evidence="5 9" id="KW-0378">Hydrolase</keyword>
<comment type="catalytic activity">
    <reaction evidence="1">
        <text>GDP-alpha-D-mannose + H2O = alpha-D-mannose 1-phosphate + GMP + 2 H(+)</text>
        <dbReference type="Rhea" id="RHEA:27978"/>
        <dbReference type="ChEBI" id="CHEBI:15377"/>
        <dbReference type="ChEBI" id="CHEBI:15378"/>
        <dbReference type="ChEBI" id="CHEBI:57527"/>
        <dbReference type="ChEBI" id="CHEBI:58115"/>
        <dbReference type="ChEBI" id="CHEBI:58409"/>
    </reaction>
</comment>
<dbReference type="GO" id="GO:0019693">
    <property type="term" value="P:ribose phosphate metabolic process"/>
    <property type="evidence" value="ECO:0007669"/>
    <property type="project" value="TreeGrafter"/>
</dbReference>
<organism evidence="9">
    <name type="scientific">uncultured Pleomorphomonas sp</name>
    <dbReference type="NCBI Taxonomy" id="442121"/>
    <lineage>
        <taxon>Bacteria</taxon>
        <taxon>Pseudomonadati</taxon>
        <taxon>Pseudomonadota</taxon>
        <taxon>Alphaproteobacteria</taxon>
        <taxon>Hyphomicrobiales</taxon>
        <taxon>Pleomorphomonadaceae</taxon>
        <taxon>Pleomorphomonas</taxon>
        <taxon>environmental samples</taxon>
    </lineage>
</organism>
<dbReference type="InterPro" id="IPR000086">
    <property type="entry name" value="NUDIX_hydrolase_dom"/>
</dbReference>
<dbReference type="SUPFAM" id="SSF55811">
    <property type="entry name" value="Nudix"/>
    <property type="match status" value="1"/>
</dbReference>
<evidence type="ECO:0000256" key="6">
    <source>
        <dbReference type="ARBA" id="ARBA00032162"/>
    </source>
</evidence>
<dbReference type="PANTHER" id="PTHR11839:SF18">
    <property type="entry name" value="NUDIX HYDROLASE DOMAIN-CONTAINING PROTEIN"/>
    <property type="match status" value="1"/>
</dbReference>